<organism evidence="4 5">
    <name type="scientific">Viridothelium virens</name>
    <name type="common">Speckled blister lichen</name>
    <name type="synonym">Trypethelium virens</name>
    <dbReference type="NCBI Taxonomy" id="1048519"/>
    <lineage>
        <taxon>Eukaryota</taxon>
        <taxon>Fungi</taxon>
        <taxon>Dikarya</taxon>
        <taxon>Ascomycota</taxon>
        <taxon>Pezizomycotina</taxon>
        <taxon>Dothideomycetes</taxon>
        <taxon>Dothideomycetes incertae sedis</taxon>
        <taxon>Trypetheliales</taxon>
        <taxon>Trypetheliaceae</taxon>
        <taxon>Viridothelium</taxon>
    </lineage>
</organism>
<reference evidence="4" key="1">
    <citation type="journal article" date="2020" name="Stud. Mycol.">
        <title>101 Dothideomycetes genomes: a test case for predicting lifestyles and emergence of pathogens.</title>
        <authorList>
            <person name="Haridas S."/>
            <person name="Albert R."/>
            <person name="Binder M."/>
            <person name="Bloem J."/>
            <person name="Labutti K."/>
            <person name="Salamov A."/>
            <person name="Andreopoulos B."/>
            <person name="Baker S."/>
            <person name="Barry K."/>
            <person name="Bills G."/>
            <person name="Bluhm B."/>
            <person name="Cannon C."/>
            <person name="Castanera R."/>
            <person name="Culley D."/>
            <person name="Daum C."/>
            <person name="Ezra D."/>
            <person name="Gonzalez J."/>
            <person name="Henrissat B."/>
            <person name="Kuo A."/>
            <person name="Liang C."/>
            <person name="Lipzen A."/>
            <person name="Lutzoni F."/>
            <person name="Magnuson J."/>
            <person name="Mondo S."/>
            <person name="Nolan M."/>
            <person name="Ohm R."/>
            <person name="Pangilinan J."/>
            <person name="Park H.-J."/>
            <person name="Ramirez L."/>
            <person name="Alfaro M."/>
            <person name="Sun H."/>
            <person name="Tritt A."/>
            <person name="Yoshinaga Y."/>
            <person name="Zwiers L.-H."/>
            <person name="Turgeon B."/>
            <person name="Goodwin S."/>
            <person name="Spatafora J."/>
            <person name="Crous P."/>
            <person name="Grigoriev I."/>
        </authorList>
    </citation>
    <scope>NUCLEOTIDE SEQUENCE</scope>
    <source>
        <strain evidence="4">Tuck. ex Michener</strain>
    </source>
</reference>
<dbReference type="Proteomes" id="UP000800092">
    <property type="component" value="Unassembled WGS sequence"/>
</dbReference>
<dbReference type="PROSITE" id="PS50088">
    <property type="entry name" value="ANK_REPEAT"/>
    <property type="match status" value="4"/>
</dbReference>
<protein>
    <recommendedName>
        <fullName evidence="3">NACHT domain-containing protein</fullName>
    </recommendedName>
</protein>
<evidence type="ECO:0000313" key="5">
    <source>
        <dbReference type="Proteomes" id="UP000800092"/>
    </source>
</evidence>
<dbReference type="Gene3D" id="3.40.50.300">
    <property type="entry name" value="P-loop containing nucleotide triphosphate hydrolases"/>
    <property type="match status" value="1"/>
</dbReference>
<keyword evidence="5" id="KW-1185">Reference proteome</keyword>
<dbReference type="Pfam" id="PF00023">
    <property type="entry name" value="Ank"/>
    <property type="match status" value="1"/>
</dbReference>
<sequence length="1032" mass="116393">MANITKSLLNAAPLKPEIRLQQAISQYEADLTNEQRVIFRAEKSLLAKSPPGQHDVLRLTAEIDNRYQKKTNRCFGPRITNFLHAIQHFAAVGDVMVGGSQNIIACSVWTLAIAAHGKYLERISMFIMQIGRSAPRYQSMALLYSHSKSLQSSLTEYYIIVVHLCRRLLRLTQNSLLKNFVSTLDDSNLNTFRSQLEQWEKIIKEEVNLLMAKDVHGMRQMRSFTARNGESNLRRRKLSTKLRVLNSCSMYDHETTWKQIRKLGSTTLYRERVEYEKWKCQPNSSALMCAGKLGSGKSVLLADIVGDLSMPTQGKNTPVAFFFCRHDIKESLKAQTVIGSLARQLLRHISDLGEVAEYLDENLPSLDVENLFDLLSRFVSPASKAYFVLDGLDECKTNERTVLMKYLCELQKHFDFHLCISLRLEPGNLDTLDAQKQRFLNTNMILIPEDNPEIEQFIESELECRIKSGKLNLGDPSLSLEIYDALVGRSQGMFLWAALQLDTLCALRTDDAIRHALNNLPKDLPDTFARILRQSRDGADDIKYDQKRILELIIAAHRPLTTEELREALSVVPGDTVWRPERLLNDVMPVLACCGSLIIVDEEEQTVRLGHHSIQQFLFSGIEQMVGFDCSIEYANSTMVNTIATYLNYGVFGTQLTRHFIPQMQLASASSRIVAATLQSSSNRRALALKFLKSKRVPELDVRKTLASLKYANTRQSIDNFQFYAYAKSFFLEHILTISEKMSIKYKLVVKAVRERSIDGPKTSENRANLLQFATKQGQTSLLQALIDAGKLEVNGEDTDGWTPLIWAARNRHEALVKLLLDTGKVEIDARDKYNNRTPLLYAAQHGHEAVVKLLLDTGKVDIDVRDKHNSRTPLSWAVMYGHDAIVKLLLDTNEVDVNVKDDLGRTPLFLAASHGHKVIVKLLLDTNKVDVNAKDNIGRTTLLWAAMDGHNGTVKLLLNTNKVNVNAKDDNGRTPLSWAAAGGYEATVKLLLDTGEVDVDATDNDNRTPLGWAIWCRKEAMVKLLSSYTIA</sequence>
<dbReference type="InterPro" id="IPR054471">
    <property type="entry name" value="GPIID_WHD"/>
</dbReference>
<gene>
    <name evidence="4" type="ORF">EV356DRAFT_445113</name>
</gene>
<evidence type="ECO:0000256" key="1">
    <source>
        <dbReference type="ARBA" id="ARBA00022737"/>
    </source>
</evidence>
<feature type="repeat" description="ANK" evidence="2">
    <location>
        <begin position="972"/>
        <end position="996"/>
    </location>
</feature>
<dbReference type="Gene3D" id="1.25.40.20">
    <property type="entry name" value="Ankyrin repeat-containing domain"/>
    <property type="match status" value="2"/>
</dbReference>
<dbReference type="Pfam" id="PF24883">
    <property type="entry name" value="NPHP3_N"/>
    <property type="match status" value="1"/>
</dbReference>
<dbReference type="InterPro" id="IPR007111">
    <property type="entry name" value="NACHT_NTPase"/>
</dbReference>
<dbReference type="Pfam" id="PF12796">
    <property type="entry name" value="Ank_2"/>
    <property type="match status" value="2"/>
</dbReference>
<dbReference type="OrthoDB" id="7464126at2759"/>
<feature type="repeat" description="ANK" evidence="2">
    <location>
        <begin position="800"/>
        <end position="824"/>
    </location>
</feature>
<evidence type="ECO:0000256" key="2">
    <source>
        <dbReference type="PROSITE-ProRule" id="PRU00023"/>
    </source>
</evidence>
<keyword evidence="1" id="KW-0677">Repeat</keyword>
<dbReference type="PANTHER" id="PTHR10039">
    <property type="entry name" value="AMELOGENIN"/>
    <property type="match status" value="1"/>
</dbReference>
<dbReference type="AlphaFoldDB" id="A0A6A6HBC0"/>
<feature type="repeat" description="ANK" evidence="2">
    <location>
        <begin position="904"/>
        <end position="926"/>
    </location>
</feature>
<dbReference type="PROSITE" id="PS50837">
    <property type="entry name" value="NACHT"/>
    <property type="match status" value="1"/>
</dbReference>
<dbReference type="PANTHER" id="PTHR10039:SF10">
    <property type="entry name" value="NACHT DOMAIN-CONTAINING PROTEIN"/>
    <property type="match status" value="1"/>
</dbReference>
<keyword evidence="2" id="KW-0040">ANK repeat</keyword>
<evidence type="ECO:0000259" key="3">
    <source>
        <dbReference type="PROSITE" id="PS50837"/>
    </source>
</evidence>
<evidence type="ECO:0000313" key="4">
    <source>
        <dbReference type="EMBL" id="KAF2235337.1"/>
    </source>
</evidence>
<feature type="domain" description="NACHT" evidence="3">
    <location>
        <begin position="285"/>
        <end position="410"/>
    </location>
</feature>
<dbReference type="PROSITE" id="PS50297">
    <property type="entry name" value="ANK_REP_REGION"/>
    <property type="match status" value="4"/>
</dbReference>
<name>A0A6A6HBC0_VIRVR</name>
<dbReference type="SUPFAM" id="SSF48403">
    <property type="entry name" value="Ankyrin repeat"/>
    <property type="match status" value="1"/>
</dbReference>
<dbReference type="InterPro" id="IPR002110">
    <property type="entry name" value="Ankyrin_rpt"/>
</dbReference>
<feature type="repeat" description="ANK" evidence="2">
    <location>
        <begin position="835"/>
        <end position="859"/>
    </location>
</feature>
<dbReference type="InterPro" id="IPR036770">
    <property type="entry name" value="Ankyrin_rpt-contain_sf"/>
</dbReference>
<dbReference type="Pfam" id="PF22939">
    <property type="entry name" value="WHD_GPIID"/>
    <property type="match status" value="1"/>
</dbReference>
<dbReference type="InterPro" id="IPR027417">
    <property type="entry name" value="P-loop_NTPase"/>
</dbReference>
<proteinExistence type="predicted"/>
<dbReference type="SMART" id="SM00248">
    <property type="entry name" value="ANK"/>
    <property type="match status" value="8"/>
</dbReference>
<dbReference type="InterPro" id="IPR056884">
    <property type="entry name" value="NPHP3-like_N"/>
</dbReference>
<accession>A0A6A6HBC0</accession>
<dbReference type="EMBL" id="ML991792">
    <property type="protein sequence ID" value="KAF2235337.1"/>
    <property type="molecule type" value="Genomic_DNA"/>
</dbReference>
<dbReference type="SUPFAM" id="SSF52540">
    <property type="entry name" value="P-loop containing nucleoside triphosphate hydrolases"/>
    <property type="match status" value="1"/>
</dbReference>